<dbReference type="AlphaFoldDB" id="A0A9D9DIB1"/>
<evidence type="ECO:0000256" key="3">
    <source>
        <dbReference type="ARBA" id="ARBA00022989"/>
    </source>
</evidence>
<keyword evidence="4 5" id="KW-0472">Membrane</keyword>
<dbReference type="EMBL" id="JADIMY010000036">
    <property type="protein sequence ID" value="MBO8427273.1"/>
    <property type="molecule type" value="Genomic_DNA"/>
</dbReference>
<comment type="subcellular location">
    <subcellularLocation>
        <location evidence="1">Membrane</location>
        <topology evidence="1">Multi-pass membrane protein</topology>
    </subcellularLocation>
</comment>
<gene>
    <name evidence="7" type="ORF">IAC58_01775</name>
</gene>
<evidence type="ECO:0000256" key="2">
    <source>
        <dbReference type="ARBA" id="ARBA00022692"/>
    </source>
</evidence>
<name>A0A9D9DIB1_9BACL</name>
<reference evidence="7" key="2">
    <citation type="journal article" date="2021" name="PeerJ">
        <title>Extensive microbial diversity within the chicken gut microbiome revealed by metagenomics and culture.</title>
        <authorList>
            <person name="Gilroy R."/>
            <person name="Ravi A."/>
            <person name="Getino M."/>
            <person name="Pursley I."/>
            <person name="Horton D.L."/>
            <person name="Alikhan N.F."/>
            <person name="Baker D."/>
            <person name="Gharbi K."/>
            <person name="Hall N."/>
            <person name="Watson M."/>
            <person name="Adriaenssens E.M."/>
            <person name="Foster-Nyarko E."/>
            <person name="Jarju S."/>
            <person name="Secka A."/>
            <person name="Antonio M."/>
            <person name="Oren A."/>
            <person name="Chaudhuri R.R."/>
            <person name="La Ragione R."/>
            <person name="Hildebrand F."/>
            <person name="Pallen M.J."/>
        </authorList>
    </citation>
    <scope>NUCLEOTIDE SEQUENCE</scope>
    <source>
        <strain evidence="7">11159</strain>
    </source>
</reference>
<accession>A0A9D9DIB1</accession>
<organism evidence="7 8">
    <name type="scientific">Candidatus Onthovivens merdipullorum</name>
    <dbReference type="NCBI Taxonomy" id="2840889"/>
    <lineage>
        <taxon>Bacteria</taxon>
        <taxon>Bacillati</taxon>
        <taxon>Bacillota</taxon>
        <taxon>Bacilli</taxon>
        <taxon>Bacillales</taxon>
        <taxon>Candidatus Onthovivens</taxon>
    </lineage>
</organism>
<sequence>MPKCKNCHKNITKFDKERCPYCGCLNPLEGHNYETSDITQTIDILSNKEEVKFVQHKKLTNNILMMFLGIFGADLFYLGFYKSALIRLAINIVVYGILFVTFYFTNIFSIYSLLLSLIIPFGILFVVYFILGIISFSIKSKKDSNGVFLK</sequence>
<dbReference type="GO" id="GO:0016020">
    <property type="term" value="C:membrane"/>
    <property type="evidence" value="ECO:0007669"/>
    <property type="project" value="UniProtKB-SubCell"/>
</dbReference>
<proteinExistence type="predicted"/>
<evidence type="ECO:0000259" key="6">
    <source>
        <dbReference type="Pfam" id="PF05154"/>
    </source>
</evidence>
<evidence type="ECO:0000313" key="7">
    <source>
        <dbReference type="EMBL" id="MBO8427273.1"/>
    </source>
</evidence>
<comment type="caution">
    <text evidence="7">The sequence shown here is derived from an EMBL/GenBank/DDBJ whole genome shotgun (WGS) entry which is preliminary data.</text>
</comment>
<protein>
    <submittedName>
        <fullName evidence="7">NINE protein</fullName>
    </submittedName>
</protein>
<evidence type="ECO:0000256" key="4">
    <source>
        <dbReference type="ARBA" id="ARBA00023136"/>
    </source>
</evidence>
<keyword evidence="2 5" id="KW-0812">Transmembrane</keyword>
<keyword evidence="3 5" id="KW-1133">Transmembrane helix</keyword>
<dbReference type="Pfam" id="PF05154">
    <property type="entry name" value="TM2"/>
    <property type="match status" value="1"/>
</dbReference>
<feature type="transmembrane region" description="Helical" evidence="5">
    <location>
        <begin position="117"/>
        <end position="138"/>
    </location>
</feature>
<feature type="transmembrane region" description="Helical" evidence="5">
    <location>
        <begin position="63"/>
        <end position="81"/>
    </location>
</feature>
<dbReference type="Proteomes" id="UP000823613">
    <property type="component" value="Unassembled WGS sequence"/>
</dbReference>
<feature type="domain" description="TM2" evidence="6">
    <location>
        <begin position="55"/>
        <end position="101"/>
    </location>
</feature>
<dbReference type="InterPro" id="IPR007829">
    <property type="entry name" value="TM2"/>
</dbReference>
<evidence type="ECO:0000256" key="1">
    <source>
        <dbReference type="ARBA" id="ARBA00004141"/>
    </source>
</evidence>
<reference evidence="7" key="1">
    <citation type="submission" date="2020-10" db="EMBL/GenBank/DDBJ databases">
        <authorList>
            <person name="Gilroy R."/>
        </authorList>
    </citation>
    <scope>NUCLEOTIDE SEQUENCE</scope>
    <source>
        <strain evidence="7">11159</strain>
    </source>
</reference>
<evidence type="ECO:0000313" key="8">
    <source>
        <dbReference type="Proteomes" id="UP000823613"/>
    </source>
</evidence>
<feature type="transmembrane region" description="Helical" evidence="5">
    <location>
        <begin position="88"/>
        <end position="111"/>
    </location>
</feature>
<evidence type="ECO:0000256" key="5">
    <source>
        <dbReference type="SAM" id="Phobius"/>
    </source>
</evidence>